<dbReference type="InterPro" id="IPR027267">
    <property type="entry name" value="AH/BAR_dom_sf"/>
</dbReference>
<dbReference type="InterPro" id="IPR046982">
    <property type="entry name" value="BIN3/RVS161-like"/>
</dbReference>
<dbReference type="GO" id="GO:1903475">
    <property type="term" value="P:mitotic actomyosin contractile ring assembly"/>
    <property type="evidence" value="ECO:0007669"/>
    <property type="project" value="EnsemblFungi"/>
</dbReference>
<dbReference type="GO" id="GO:0005516">
    <property type="term" value="F:calmodulin binding"/>
    <property type="evidence" value="ECO:0007669"/>
    <property type="project" value="EnsemblFungi"/>
</dbReference>
<dbReference type="PANTHER" id="PTHR47174">
    <property type="entry name" value="BRIDGING INTEGRATOR 3"/>
    <property type="match status" value="1"/>
</dbReference>
<feature type="domain" description="BAR" evidence="5">
    <location>
        <begin position="17"/>
        <end position="255"/>
    </location>
</feature>
<dbReference type="GO" id="GO:0043332">
    <property type="term" value="C:mating projection tip"/>
    <property type="evidence" value="ECO:0007669"/>
    <property type="project" value="EnsemblFungi"/>
</dbReference>
<dbReference type="GO" id="GO:0110085">
    <property type="term" value="C:mitotic actomyosin contractile ring"/>
    <property type="evidence" value="ECO:0007669"/>
    <property type="project" value="EnsemblFungi"/>
</dbReference>
<sequence length="409" mass="46426">MSWRGFKKAVDRLPQNIKLKTGFAHASTDDQFRVYENQFKLLEEEVSRLLGDARQYRTAITTLISHQNEIGNSMKDIYAPISSSLLDDGPSIKTSVPADSMQAVETYVQITNPVFQQISGILYNFDERVINPLTTLAGFITSIRKLINKRYHKLIDYDRHKTDVDKFRAKQSRDINDEKKLHKSGQAFEIAEREYKDINNLLMEEIPILIQEKQNFIIPMFYIIYQYQLEISAILFNSMEEMKKCRTFDFSKTAKQGFKEKEGNLTIIDDMFKYNTFSPTVSPSSGVMARISSLNRSKSTRSASTSPNDGNGSPRLSAAAPAYSHSRSTSSPNPAPSFKRSPPPPPPKAFNKVYVKAIYDYAAQDSGDLTFNTDDIIEVVEKTESTNDWWVGKLNGKSGNFPANYVTMM</sequence>
<dbReference type="FunFam" id="2.30.30.40:FF:000100">
    <property type="entry name" value="SH3 domain-containing YSC84-like protein 1"/>
    <property type="match status" value="1"/>
</dbReference>
<dbReference type="GO" id="GO:0007163">
    <property type="term" value="P:establishment or maintenance of cell polarity"/>
    <property type="evidence" value="ECO:0007669"/>
    <property type="project" value="EnsemblFungi"/>
</dbReference>
<feature type="region of interest" description="Disordered" evidence="3">
    <location>
        <begin position="292"/>
        <end position="346"/>
    </location>
</feature>
<feature type="compositionally biased region" description="Polar residues" evidence="3">
    <location>
        <begin position="292"/>
        <end position="311"/>
    </location>
</feature>
<dbReference type="SMART" id="SM00721">
    <property type="entry name" value="BAR"/>
    <property type="match status" value="1"/>
</dbReference>
<dbReference type="PRINTS" id="PR00452">
    <property type="entry name" value="SH3DOMAIN"/>
</dbReference>
<name>A0A137PBQ2_CONC2</name>
<dbReference type="OMA" id="QEYDYYN"/>
<dbReference type="PANTHER" id="PTHR47174:SF1">
    <property type="entry name" value="REDUCED VIABILITY UPON STARVATION PROTEIN 167"/>
    <property type="match status" value="1"/>
</dbReference>
<dbReference type="Pfam" id="PF00018">
    <property type="entry name" value="SH3_1"/>
    <property type="match status" value="1"/>
</dbReference>
<dbReference type="GO" id="GO:0008289">
    <property type="term" value="F:lipid binding"/>
    <property type="evidence" value="ECO:0007669"/>
    <property type="project" value="EnsemblFungi"/>
</dbReference>
<dbReference type="InterPro" id="IPR004148">
    <property type="entry name" value="BAR_dom"/>
</dbReference>
<dbReference type="SUPFAM" id="SSF103657">
    <property type="entry name" value="BAR/IMD domain-like"/>
    <property type="match status" value="1"/>
</dbReference>
<dbReference type="GO" id="GO:0031097">
    <property type="term" value="C:medial cortex"/>
    <property type="evidence" value="ECO:0007669"/>
    <property type="project" value="EnsemblFungi"/>
</dbReference>
<evidence type="ECO:0000256" key="3">
    <source>
        <dbReference type="SAM" id="MobiDB-lite"/>
    </source>
</evidence>
<evidence type="ECO:0000259" key="5">
    <source>
        <dbReference type="PROSITE" id="PS51021"/>
    </source>
</evidence>
<dbReference type="PROSITE" id="PS50002">
    <property type="entry name" value="SH3"/>
    <property type="match status" value="1"/>
</dbReference>
<dbReference type="OrthoDB" id="2159336at2759"/>
<feature type="domain" description="SH3" evidence="4">
    <location>
        <begin position="350"/>
        <end position="409"/>
    </location>
</feature>
<dbReference type="InterPro" id="IPR036028">
    <property type="entry name" value="SH3-like_dom_sf"/>
</dbReference>
<dbReference type="Pfam" id="PF03114">
    <property type="entry name" value="BAR"/>
    <property type="match status" value="1"/>
</dbReference>
<organism evidence="6 7">
    <name type="scientific">Conidiobolus coronatus (strain ATCC 28846 / CBS 209.66 / NRRL 28638)</name>
    <name type="common">Delacroixia coronata</name>
    <dbReference type="NCBI Taxonomy" id="796925"/>
    <lineage>
        <taxon>Eukaryota</taxon>
        <taxon>Fungi</taxon>
        <taxon>Fungi incertae sedis</taxon>
        <taxon>Zoopagomycota</taxon>
        <taxon>Entomophthoromycotina</taxon>
        <taxon>Entomophthoromycetes</taxon>
        <taxon>Entomophthorales</taxon>
        <taxon>Ancylistaceae</taxon>
        <taxon>Conidiobolus</taxon>
    </lineage>
</organism>
<reference evidence="6 7" key="1">
    <citation type="journal article" date="2015" name="Genome Biol. Evol.">
        <title>Phylogenomic analyses indicate that early fungi evolved digesting cell walls of algal ancestors of land plants.</title>
        <authorList>
            <person name="Chang Y."/>
            <person name="Wang S."/>
            <person name="Sekimoto S."/>
            <person name="Aerts A.L."/>
            <person name="Choi C."/>
            <person name="Clum A."/>
            <person name="LaButti K.M."/>
            <person name="Lindquist E.A."/>
            <person name="Yee Ngan C."/>
            <person name="Ohm R.A."/>
            <person name="Salamov A.A."/>
            <person name="Grigoriev I.V."/>
            <person name="Spatafora J.W."/>
            <person name="Berbee M.L."/>
        </authorList>
    </citation>
    <scope>NUCLEOTIDE SEQUENCE [LARGE SCALE GENOMIC DNA]</scope>
    <source>
        <strain evidence="6 7">NRRL 28638</strain>
    </source>
</reference>
<dbReference type="PROSITE" id="PS51021">
    <property type="entry name" value="BAR"/>
    <property type="match status" value="1"/>
</dbReference>
<dbReference type="GO" id="GO:0030479">
    <property type="term" value="C:actin cortical patch"/>
    <property type="evidence" value="ECO:0007669"/>
    <property type="project" value="EnsemblFungi"/>
</dbReference>
<dbReference type="GO" id="GO:0006897">
    <property type="term" value="P:endocytosis"/>
    <property type="evidence" value="ECO:0007669"/>
    <property type="project" value="EnsemblFungi"/>
</dbReference>
<dbReference type="EMBL" id="KQ964453">
    <property type="protein sequence ID" value="KXN72437.1"/>
    <property type="molecule type" value="Genomic_DNA"/>
</dbReference>
<evidence type="ECO:0000256" key="2">
    <source>
        <dbReference type="PROSITE-ProRule" id="PRU00192"/>
    </source>
</evidence>
<proteinExistence type="predicted"/>
<dbReference type="GO" id="GO:0005934">
    <property type="term" value="C:cellular bud tip"/>
    <property type="evidence" value="ECO:0007669"/>
    <property type="project" value="EnsemblFungi"/>
</dbReference>
<dbReference type="InterPro" id="IPR001452">
    <property type="entry name" value="SH3_domain"/>
</dbReference>
<dbReference type="Proteomes" id="UP000070444">
    <property type="component" value="Unassembled WGS sequence"/>
</dbReference>
<dbReference type="GO" id="GO:0051666">
    <property type="term" value="P:actin cortical patch localization"/>
    <property type="evidence" value="ECO:0007669"/>
    <property type="project" value="EnsemblFungi"/>
</dbReference>
<dbReference type="SMART" id="SM00326">
    <property type="entry name" value="SH3"/>
    <property type="match status" value="1"/>
</dbReference>
<evidence type="ECO:0000313" key="7">
    <source>
        <dbReference type="Proteomes" id="UP000070444"/>
    </source>
</evidence>
<dbReference type="Gene3D" id="1.20.1270.60">
    <property type="entry name" value="Arfaptin homology (AH) domain/BAR domain"/>
    <property type="match status" value="1"/>
</dbReference>
<keyword evidence="7" id="KW-1185">Reference proteome</keyword>
<dbReference type="GO" id="GO:0008092">
    <property type="term" value="F:cytoskeletal protein binding"/>
    <property type="evidence" value="ECO:0007669"/>
    <property type="project" value="EnsemblFungi"/>
</dbReference>
<dbReference type="STRING" id="796925.A0A137PBQ2"/>
<dbReference type="GO" id="GO:0097320">
    <property type="term" value="P:plasma membrane tubulation"/>
    <property type="evidence" value="ECO:0007669"/>
    <property type="project" value="EnsemblFungi"/>
</dbReference>
<evidence type="ECO:0000256" key="1">
    <source>
        <dbReference type="ARBA" id="ARBA00022443"/>
    </source>
</evidence>
<dbReference type="GO" id="GO:0060988">
    <property type="term" value="P:lipid tube assembly"/>
    <property type="evidence" value="ECO:0007669"/>
    <property type="project" value="EnsemblFungi"/>
</dbReference>
<accession>A0A137PBQ2</accession>
<dbReference type="Gene3D" id="2.30.30.40">
    <property type="entry name" value="SH3 Domains"/>
    <property type="match status" value="1"/>
</dbReference>
<dbReference type="GO" id="GO:0030100">
    <property type="term" value="P:regulation of endocytosis"/>
    <property type="evidence" value="ECO:0007669"/>
    <property type="project" value="EnsemblFungi"/>
</dbReference>
<evidence type="ECO:0000313" key="6">
    <source>
        <dbReference type="EMBL" id="KXN72437.1"/>
    </source>
</evidence>
<evidence type="ECO:0000259" key="4">
    <source>
        <dbReference type="PROSITE" id="PS50002"/>
    </source>
</evidence>
<dbReference type="GO" id="GO:0042802">
    <property type="term" value="F:identical protein binding"/>
    <property type="evidence" value="ECO:0007669"/>
    <property type="project" value="EnsemblFungi"/>
</dbReference>
<protein>
    <submittedName>
        <fullName evidence="6">BAR-domain-containing protein</fullName>
    </submittedName>
</protein>
<dbReference type="SUPFAM" id="SSF50044">
    <property type="entry name" value="SH3-domain"/>
    <property type="match status" value="1"/>
</dbReference>
<dbReference type="GO" id="GO:1990528">
    <property type="term" value="C:Rvs161p-Rvs167p complex"/>
    <property type="evidence" value="ECO:0007669"/>
    <property type="project" value="EnsemblFungi"/>
</dbReference>
<gene>
    <name evidence="6" type="ORF">CONCODRAFT_56395</name>
</gene>
<keyword evidence="1 2" id="KW-0728">SH3 domain</keyword>
<dbReference type="GO" id="GO:0072741">
    <property type="term" value="P:protein localization to cell division site"/>
    <property type="evidence" value="ECO:0007669"/>
    <property type="project" value="EnsemblFungi"/>
</dbReference>
<dbReference type="AlphaFoldDB" id="A0A137PBQ2"/>